<reference evidence="6 7" key="1">
    <citation type="submission" date="2019-09" db="EMBL/GenBank/DDBJ databases">
        <title>Goodfellowia gen. nov., a new genus of the Pseudonocardineae related to Actinoalloteichus, containing Goodfellowia coeruleoviolacea gen. nov., comb. nov. gen. nov., comb. nov.</title>
        <authorList>
            <person name="Labeda D."/>
        </authorList>
    </citation>
    <scope>NUCLEOTIDE SEQUENCE [LARGE SCALE GENOMIC DNA]</scope>
    <source>
        <strain evidence="6 7">AN110305</strain>
    </source>
</reference>
<dbReference type="Pfam" id="PF17920">
    <property type="entry name" value="TetR_C_16"/>
    <property type="match status" value="1"/>
</dbReference>
<accession>A0A5B2WWW1</accession>
<organism evidence="6 7">
    <name type="scientific">Solihabitans fulvus</name>
    <dbReference type="NCBI Taxonomy" id="1892852"/>
    <lineage>
        <taxon>Bacteria</taxon>
        <taxon>Bacillati</taxon>
        <taxon>Actinomycetota</taxon>
        <taxon>Actinomycetes</taxon>
        <taxon>Pseudonocardiales</taxon>
        <taxon>Pseudonocardiaceae</taxon>
        <taxon>Solihabitans</taxon>
    </lineage>
</organism>
<evidence type="ECO:0000256" key="4">
    <source>
        <dbReference type="PROSITE-ProRule" id="PRU00335"/>
    </source>
</evidence>
<comment type="caution">
    <text evidence="6">The sequence shown here is derived from an EMBL/GenBank/DDBJ whole genome shotgun (WGS) entry which is preliminary data.</text>
</comment>
<dbReference type="InterPro" id="IPR001647">
    <property type="entry name" value="HTH_TetR"/>
</dbReference>
<proteinExistence type="predicted"/>
<evidence type="ECO:0000256" key="1">
    <source>
        <dbReference type="ARBA" id="ARBA00023015"/>
    </source>
</evidence>
<dbReference type="GO" id="GO:0000976">
    <property type="term" value="F:transcription cis-regulatory region binding"/>
    <property type="evidence" value="ECO:0007669"/>
    <property type="project" value="TreeGrafter"/>
</dbReference>
<evidence type="ECO:0000313" key="6">
    <source>
        <dbReference type="EMBL" id="KAA2254437.1"/>
    </source>
</evidence>
<dbReference type="Gene3D" id="1.10.357.10">
    <property type="entry name" value="Tetracycline Repressor, domain 2"/>
    <property type="match status" value="1"/>
</dbReference>
<name>A0A5B2WWW1_9PSEU</name>
<dbReference type="AlphaFoldDB" id="A0A5B2WWW1"/>
<dbReference type="SUPFAM" id="SSF48498">
    <property type="entry name" value="Tetracyclin repressor-like, C-terminal domain"/>
    <property type="match status" value="1"/>
</dbReference>
<dbReference type="InterPro" id="IPR036271">
    <property type="entry name" value="Tet_transcr_reg_TetR-rel_C_sf"/>
</dbReference>
<dbReference type="Pfam" id="PF00440">
    <property type="entry name" value="TetR_N"/>
    <property type="match status" value="1"/>
</dbReference>
<evidence type="ECO:0000256" key="3">
    <source>
        <dbReference type="ARBA" id="ARBA00023163"/>
    </source>
</evidence>
<dbReference type="SUPFAM" id="SSF46689">
    <property type="entry name" value="Homeodomain-like"/>
    <property type="match status" value="1"/>
</dbReference>
<evidence type="ECO:0000259" key="5">
    <source>
        <dbReference type="PROSITE" id="PS50977"/>
    </source>
</evidence>
<dbReference type="PANTHER" id="PTHR30055:SF234">
    <property type="entry name" value="HTH-TYPE TRANSCRIPTIONAL REGULATOR BETI"/>
    <property type="match status" value="1"/>
</dbReference>
<feature type="domain" description="HTH tetR-type" evidence="5">
    <location>
        <begin position="17"/>
        <end position="77"/>
    </location>
</feature>
<dbReference type="InterPro" id="IPR050109">
    <property type="entry name" value="HTH-type_TetR-like_transc_reg"/>
</dbReference>
<dbReference type="PANTHER" id="PTHR30055">
    <property type="entry name" value="HTH-TYPE TRANSCRIPTIONAL REGULATOR RUTR"/>
    <property type="match status" value="1"/>
</dbReference>
<dbReference type="PRINTS" id="PR00455">
    <property type="entry name" value="HTHTETR"/>
</dbReference>
<keyword evidence="3" id="KW-0804">Transcription</keyword>
<dbReference type="EMBL" id="VUOB01000061">
    <property type="protein sequence ID" value="KAA2254437.1"/>
    <property type="molecule type" value="Genomic_DNA"/>
</dbReference>
<dbReference type="GO" id="GO:0003700">
    <property type="term" value="F:DNA-binding transcription factor activity"/>
    <property type="evidence" value="ECO:0007669"/>
    <property type="project" value="TreeGrafter"/>
</dbReference>
<dbReference type="InterPro" id="IPR009057">
    <property type="entry name" value="Homeodomain-like_sf"/>
</dbReference>
<dbReference type="RefSeq" id="WP_149853233.1">
    <property type="nucleotide sequence ID" value="NZ_VUOB01000061.1"/>
</dbReference>
<reference evidence="6 7" key="2">
    <citation type="submission" date="2019-09" db="EMBL/GenBank/DDBJ databases">
        <authorList>
            <person name="Jin C."/>
        </authorList>
    </citation>
    <scope>NUCLEOTIDE SEQUENCE [LARGE SCALE GENOMIC DNA]</scope>
    <source>
        <strain evidence="6 7">AN110305</strain>
    </source>
</reference>
<protein>
    <submittedName>
        <fullName evidence="6">TetR/AcrR family transcriptional regulator</fullName>
    </submittedName>
</protein>
<keyword evidence="7" id="KW-1185">Reference proteome</keyword>
<evidence type="ECO:0000256" key="2">
    <source>
        <dbReference type="ARBA" id="ARBA00023125"/>
    </source>
</evidence>
<dbReference type="Proteomes" id="UP000323454">
    <property type="component" value="Unassembled WGS sequence"/>
</dbReference>
<feature type="DNA-binding region" description="H-T-H motif" evidence="4">
    <location>
        <begin position="40"/>
        <end position="59"/>
    </location>
</feature>
<keyword evidence="1" id="KW-0805">Transcription regulation</keyword>
<dbReference type="PROSITE" id="PS50977">
    <property type="entry name" value="HTH_TETR_2"/>
    <property type="match status" value="1"/>
</dbReference>
<evidence type="ECO:0000313" key="7">
    <source>
        <dbReference type="Proteomes" id="UP000323454"/>
    </source>
</evidence>
<dbReference type="Gene3D" id="1.10.10.60">
    <property type="entry name" value="Homeodomain-like"/>
    <property type="match status" value="1"/>
</dbReference>
<dbReference type="OrthoDB" id="3210235at2"/>
<keyword evidence="2 4" id="KW-0238">DNA-binding</keyword>
<gene>
    <name evidence="6" type="ORF">F0L68_30090</name>
</gene>
<dbReference type="InterPro" id="IPR041678">
    <property type="entry name" value="TetR_C_16"/>
</dbReference>
<sequence>MGHTPANDKPRRTRDPEAHRAAILDAARACFTERGYARGTIRDIASRAGVTHGLVMRHFSSKEQLFVAAMPGPRDLADVVAGDPATLPERLALAFVERLDGAGGSDPLIALIRSTASNEEAATALYREMRQRSADAYRAVLDGLDVDVRIELLIAHLIGVTFSRHVIGVGPLAELPADRLVAQLARSVRQILFDQDVAPGSQAAGQDSGR</sequence>